<evidence type="ECO:0000313" key="3">
    <source>
        <dbReference type="EMBL" id="RFB05259.1"/>
    </source>
</evidence>
<dbReference type="EMBL" id="QUQO01000001">
    <property type="protein sequence ID" value="RFB05259.1"/>
    <property type="molecule type" value="Genomic_DNA"/>
</dbReference>
<dbReference type="Proteomes" id="UP000264589">
    <property type="component" value="Unassembled WGS sequence"/>
</dbReference>
<evidence type="ECO:0000259" key="2">
    <source>
        <dbReference type="SMART" id="SM00287"/>
    </source>
</evidence>
<feature type="domain" description="SH3b" evidence="2">
    <location>
        <begin position="47"/>
        <end position="115"/>
    </location>
</feature>
<name>A0A371RII3_9PROT</name>
<keyword evidence="1" id="KW-0732">Signal</keyword>
<sequence length="177" mass="19778">MVRIWPIAAAVSAIALSVTVLPSAIAGAGEVAKPQPIIEADSPSGLPVPRFVALRKDEVRARFGPSFDYPVAYEFRQEGLPLKVIAEDRDNIWRRVEDRDGRRMWIHRSMLSENAHGIVTSDSTILRAAPNTHAKGRARLNNGVMAKIERCEQNWCQVRAADYRGWLPKEQLWGAPI</sequence>
<dbReference type="InterPro" id="IPR010466">
    <property type="entry name" value="DUF1058"/>
</dbReference>
<dbReference type="InterPro" id="IPR003646">
    <property type="entry name" value="SH3-like_bac-type"/>
</dbReference>
<keyword evidence="4" id="KW-1185">Reference proteome</keyword>
<dbReference type="RefSeq" id="WP_116391891.1">
    <property type="nucleotide sequence ID" value="NZ_QUQO01000001.1"/>
</dbReference>
<dbReference type="Pfam" id="PF06347">
    <property type="entry name" value="SH3_4"/>
    <property type="match status" value="2"/>
</dbReference>
<reference evidence="3 4" key="1">
    <citation type="submission" date="2018-08" db="EMBL/GenBank/DDBJ databases">
        <title>Parvularcula sp. SM1705, isolated from surface water of the South Sea China.</title>
        <authorList>
            <person name="Sun L."/>
        </authorList>
    </citation>
    <scope>NUCLEOTIDE SEQUENCE [LARGE SCALE GENOMIC DNA]</scope>
    <source>
        <strain evidence="3 4">SM1705</strain>
    </source>
</reference>
<proteinExistence type="predicted"/>
<feature type="signal peptide" evidence="1">
    <location>
        <begin position="1"/>
        <end position="28"/>
    </location>
</feature>
<dbReference type="OrthoDB" id="9810773at2"/>
<dbReference type="InParanoid" id="A0A371RII3"/>
<dbReference type="Gene3D" id="2.30.30.40">
    <property type="entry name" value="SH3 Domains"/>
    <property type="match status" value="2"/>
</dbReference>
<organism evidence="3 4">
    <name type="scientific">Parvularcula marina</name>
    <dbReference type="NCBI Taxonomy" id="2292771"/>
    <lineage>
        <taxon>Bacteria</taxon>
        <taxon>Pseudomonadati</taxon>
        <taxon>Pseudomonadota</taxon>
        <taxon>Alphaproteobacteria</taxon>
        <taxon>Parvularculales</taxon>
        <taxon>Parvularculaceae</taxon>
        <taxon>Parvularcula</taxon>
    </lineage>
</organism>
<gene>
    <name evidence="3" type="ORF">DX908_08315</name>
</gene>
<evidence type="ECO:0000313" key="4">
    <source>
        <dbReference type="Proteomes" id="UP000264589"/>
    </source>
</evidence>
<dbReference type="AlphaFoldDB" id="A0A371RII3"/>
<accession>A0A371RII3</accession>
<evidence type="ECO:0000256" key="1">
    <source>
        <dbReference type="SAM" id="SignalP"/>
    </source>
</evidence>
<dbReference type="SMART" id="SM00287">
    <property type="entry name" value="SH3b"/>
    <property type="match status" value="2"/>
</dbReference>
<comment type="caution">
    <text evidence="3">The sequence shown here is derived from an EMBL/GenBank/DDBJ whole genome shotgun (WGS) entry which is preliminary data.</text>
</comment>
<feature type="domain" description="SH3b" evidence="2">
    <location>
        <begin position="117"/>
        <end position="176"/>
    </location>
</feature>
<feature type="chain" id="PRO_5016589538" description="SH3b domain-containing protein" evidence="1">
    <location>
        <begin position="29"/>
        <end position="177"/>
    </location>
</feature>
<protein>
    <recommendedName>
        <fullName evidence="2">SH3b domain-containing protein</fullName>
    </recommendedName>
</protein>